<organism evidence="1">
    <name type="scientific">Aeromonas salmonicida subsp. salmonicida</name>
    <dbReference type="NCBI Taxonomy" id="29491"/>
    <lineage>
        <taxon>Bacteria</taxon>
        <taxon>Pseudomonadati</taxon>
        <taxon>Pseudomonadota</taxon>
        <taxon>Gammaproteobacteria</taxon>
        <taxon>Aeromonadales</taxon>
        <taxon>Aeromonadaceae</taxon>
        <taxon>Aeromonas</taxon>
    </lineage>
</organism>
<accession>A0A1Z3MNN8</accession>
<dbReference type="EMBL" id="KY555070">
    <property type="protein sequence ID" value="ASD49424.1"/>
    <property type="molecule type" value="Genomic_DNA"/>
</dbReference>
<evidence type="ECO:0008006" key="2">
    <source>
        <dbReference type="Google" id="ProtNLM"/>
    </source>
</evidence>
<evidence type="ECO:0000313" key="1">
    <source>
        <dbReference type="EMBL" id="ASD49424.1"/>
    </source>
</evidence>
<geneLocation type="plasmid" evidence="1">
    <name>pAsa9</name>
</geneLocation>
<protein>
    <recommendedName>
        <fullName evidence="2">Transposase</fullName>
    </recommendedName>
</protein>
<name>A0A1Z3MNN8_AERSS</name>
<dbReference type="AlphaFoldDB" id="A0A1Z3MNN8"/>
<proteinExistence type="predicted"/>
<reference evidence="1" key="1">
    <citation type="submission" date="2017-01" db="EMBL/GenBank/DDBJ databases">
        <title>Plasmid composition in Aeromonas salmonicida subsp. salmonicida 01-B526 unravels unsuspected type three secretion system loss patterns.</title>
        <authorList>
            <person name="Tanaka K.H."/>
            <person name="Vincent A.T."/>
            <person name="Emond-Rheault J.-G."/>
            <person name="Adamczuk M."/>
            <person name="Frenette M."/>
            <person name="Charette S.J."/>
        </authorList>
    </citation>
    <scope>NUCLEOTIDE SEQUENCE</scope>
    <source>
        <strain evidence="1">01-B526</strain>
        <plasmid evidence="1">pAsa9</plasmid>
    </source>
</reference>
<dbReference type="RefSeq" id="WP_073545202.1">
    <property type="nucleotide sequence ID" value="NZ_CP038104.1"/>
</dbReference>
<keyword evidence="1" id="KW-0614">Plasmid</keyword>
<sequence>MPFHSEEEFEYLEQLLKTALEEWDPEKPRRWLARYGGLDALGLGNGITAQRYKTLLSQAIALTKRKRRVGGSDSLPNFDYPLW</sequence>